<comment type="caution">
    <text evidence="1">The sequence shown here is derived from an EMBL/GenBank/DDBJ whole genome shotgun (WGS) entry which is preliminary data.</text>
</comment>
<organism evidence="1 2">
    <name type="scientific">Penicillium citrinum</name>
    <dbReference type="NCBI Taxonomy" id="5077"/>
    <lineage>
        <taxon>Eukaryota</taxon>
        <taxon>Fungi</taxon>
        <taxon>Dikarya</taxon>
        <taxon>Ascomycota</taxon>
        <taxon>Pezizomycotina</taxon>
        <taxon>Eurotiomycetes</taxon>
        <taxon>Eurotiomycetidae</taxon>
        <taxon>Eurotiales</taxon>
        <taxon>Aspergillaceae</taxon>
        <taxon>Penicillium</taxon>
    </lineage>
</organism>
<dbReference type="RefSeq" id="XP_056497118.1">
    <property type="nucleotide sequence ID" value="XM_056647353.1"/>
</dbReference>
<dbReference type="Proteomes" id="UP001147733">
    <property type="component" value="Unassembled WGS sequence"/>
</dbReference>
<protein>
    <submittedName>
        <fullName evidence="1">Uncharacterized protein</fullName>
    </submittedName>
</protein>
<evidence type="ECO:0000313" key="1">
    <source>
        <dbReference type="EMBL" id="KAJ5222195.1"/>
    </source>
</evidence>
<sequence length="131" mass="15083">MFRQHATYLKSPTGDDQAQKAFAELLKIGTVENIKTFVKELSKSDPKYVGHAHSCQWIDQLKEAGTFDAELAAGYKKAMKTDHRAFLRIFEEVKDLTIFANQEWNFERQQGFFNTMCPDIVADLLLRGFVF</sequence>
<name>A0A9W9NLN9_PENCI</name>
<dbReference type="AlphaFoldDB" id="A0A9W9NLN9"/>
<reference evidence="1" key="2">
    <citation type="journal article" date="2023" name="IMA Fungus">
        <title>Comparative genomic study of the Penicillium genus elucidates a diverse pangenome and 15 lateral gene transfer events.</title>
        <authorList>
            <person name="Petersen C."/>
            <person name="Sorensen T."/>
            <person name="Nielsen M.R."/>
            <person name="Sondergaard T.E."/>
            <person name="Sorensen J.L."/>
            <person name="Fitzpatrick D.A."/>
            <person name="Frisvad J.C."/>
            <person name="Nielsen K.L."/>
        </authorList>
    </citation>
    <scope>NUCLEOTIDE SEQUENCE</scope>
    <source>
        <strain evidence="1">IBT 23319</strain>
    </source>
</reference>
<evidence type="ECO:0000313" key="2">
    <source>
        <dbReference type="Proteomes" id="UP001147733"/>
    </source>
</evidence>
<dbReference type="EMBL" id="JAPQKT010000008">
    <property type="protein sequence ID" value="KAJ5222195.1"/>
    <property type="molecule type" value="Genomic_DNA"/>
</dbReference>
<accession>A0A9W9NLN9</accession>
<gene>
    <name evidence="1" type="ORF">N7469_008435</name>
</gene>
<proteinExistence type="predicted"/>
<keyword evidence="2" id="KW-1185">Reference proteome</keyword>
<reference evidence="1" key="1">
    <citation type="submission" date="2022-11" db="EMBL/GenBank/DDBJ databases">
        <authorList>
            <person name="Petersen C."/>
        </authorList>
    </citation>
    <scope>NUCLEOTIDE SEQUENCE</scope>
    <source>
        <strain evidence="1">IBT 23319</strain>
    </source>
</reference>
<dbReference type="GeneID" id="81386520"/>